<reference evidence="3" key="1">
    <citation type="submission" date="2023-06" db="EMBL/GenBank/DDBJ databases">
        <title>Genome-scale phylogeny and comparative genomics of the fungal order Sordariales.</title>
        <authorList>
            <consortium name="Lawrence Berkeley National Laboratory"/>
            <person name="Hensen N."/>
            <person name="Bonometti L."/>
            <person name="Westerberg I."/>
            <person name="Brannstrom I.O."/>
            <person name="Guillou S."/>
            <person name="Cros-Aarteil S."/>
            <person name="Calhoun S."/>
            <person name="Haridas S."/>
            <person name="Kuo A."/>
            <person name="Mondo S."/>
            <person name="Pangilinan J."/>
            <person name="Riley R."/>
            <person name="Labutti K."/>
            <person name="Andreopoulos B."/>
            <person name="Lipzen A."/>
            <person name="Chen C."/>
            <person name="Yanf M."/>
            <person name="Daum C."/>
            <person name="Ng V."/>
            <person name="Clum A."/>
            <person name="Steindorff A."/>
            <person name="Ohm R."/>
            <person name="Martin F."/>
            <person name="Silar P."/>
            <person name="Natvig D."/>
            <person name="Lalanne C."/>
            <person name="Gautier V."/>
            <person name="Ament-Velasquez S.L."/>
            <person name="Kruys A."/>
            <person name="Hutchinson M.I."/>
            <person name="Powell A.J."/>
            <person name="Barry K."/>
            <person name="Miller A.N."/>
            <person name="Grigoriev I.V."/>
            <person name="Debuchy R."/>
            <person name="Gladieux P."/>
            <person name="Thoren M.H."/>
            <person name="Johannesson H."/>
        </authorList>
    </citation>
    <scope>NUCLEOTIDE SEQUENCE</scope>
    <source>
        <strain evidence="3">CBS 606.72</strain>
    </source>
</reference>
<comment type="caution">
    <text evidence="3">The sequence shown here is derived from an EMBL/GenBank/DDBJ whole genome shotgun (WGS) entry which is preliminary data.</text>
</comment>
<dbReference type="AlphaFoldDB" id="A0AA40C0E1"/>
<feature type="compositionally biased region" description="Low complexity" evidence="1">
    <location>
        <begin position="150"/>
        <end position="179"/>
    </location>
</feature>
<keyword evidence="2" id="KW-0732">Signal</keyword>
<organism evidence="3 4">
    <name type="scientific">Immersiella caudata</name>
    <dbReference type="NCBI Taxonomy" id="314043"/>
    <lineage>
        <taxon>Eukaryota</taxon>
        <taxon>Fungi</taxon>
        <taxon>Dikarya</taxon>
        <taxon>Ascomycota</taxon>
        <taxon>Pezizomycotina</taxon>
        <taxon>Sordariomycetes</taxon>
        <taxon>Sordariomycetidae</taxon>
        <taxon>Sordariales</taxon>
        <taxon>Lasiosphaeriaceae</taxon>
        <taxon>Immersiella</taxon>
    </lineage>
</organism>
<dbReference type="EMBL" id="JAULSU010000004">
    <property type="protein sequence ID" value="KAK0620721.1"/>
    <property type="molecule type" value="Genomic_DNA"/>
</dbReference>
<proteinExistence type="predicted"/>
<name>A0AA40C0E1_9PEZI</name>
<feature type="region of interest" description="Disordered" evidence="1">
    <location>
        <begin position="141"/>
        <end position="179"/>
    </location>
</feature>
<protein>
    <submittedName>
        <fullName evidence="3">Uncharacterized protein</fullName>
    </submittedName>
</protein>
<sequence>MASSLRGVLVLAALCALPLATAEHREFYRWSLPEDDADLVRRQTPPPGYHPEFGTCGSGTTCQNACGENWESCQASTDLSLFCYNRVQLNQTCCGNGSGRACDNGFYCAWNKFGDKVWCCRNGQNLEECGVDIDPSSSIELISSTPTPPSGSTRTVTRTTTTTETVPTDGTRTVTTTETVPTDGTRTVTQTETIDGEITTTTTTVGAATVTTTLTVGDATVTTTTTVGTATSITTVTEAVTQTVSVTIFTNVPPGVSTITACSTVSVTLTTGCPTSWTKDYGYPTTKYGGGYPEHPGAPTGKYTDKDGGYYGGGDSPHTGGPYDPPKLAIATDGNGTTSPSAVVTGAAGRVAVGGAIVWVVGVLMLV</sequence>
<feature type="region of interest" description="Disordered" evidence="1">
    <location>
        <begin position="290"/>
        <end position="334"/>
    </location>
</feature>
<accession>A0AA40C0E1</accession>
<keyword evidence="4" id="KW-1185">Reference proteome</keyword>
<dbReference type="Proteomes" id="UP001175000">
    <property type="component" value="Unassembled WGS sequence"/>
</dbReference>
<evidence type="ECO:0000256" key="1">
    <source>
        <dbReference type="SAM" id="MobiDB-lite"/>
    </source>
</evidence>
<evidence type="ECO:0000313" key="4">
    <source>
        <dbReference type="Proteomes" id="UP001175000"/>
    </source>
</evidence>
<evidence type="ECO:0000256" key="2">
    <source>
        <dbReference type="SAM" id="SignalP"/>
    </source>
</evidence>
<feature type="signal peptide" evidence="2">
    <location>
        <begin position="1"/>
        <end position="22"/>
    </location>
</feature>
<gene>
    <name evidence="3" type="ORF">B0T14DRAFT_522008</name>
</gene>
<feature type="chain" id="PRO_5041216837" evidence="2">
    <location>
        <begin position="23"/>
        <end position="367"/>
    </location>
</feature>
<evidence type="ECO:0000313" key="3">
    <source>
        <dbReference type="EMBL" id="KAK0620721.1"/>
    </source>
</evidence>